<comment type="function">
    <text evidence="13">Catalyzes the transfer of a geranylgeranyl moiety from geranylgeranyl diphosphate to both cysteines of proteins with the C-terminal sequence -XXCC, -XCXC and -CCXX.</text>
</comment>
<keyword evidence="8" id="KW-0677">Repeat</keyword>
<proteinExistence type="inferred from homology"/>
<dbReference type="OrthoDB" id="5428259at2759"/>
<evidence type="ECO:0000313" key="16">
    <source>
        <dbReference type="RefSeq" id="XP_013399677.1"/>
    </source>
</evidence>
<keyword evidence="4" id="KW-0597">Phosphoprotein</keyword>
<dbReference type="OMA" id="AESHCGQ"/>
<keyword evidence="5 13" id="KW-0637">Prenyltransferase</keyword>
<dbReference type="EC" id="2.5.1.60" evidence="3 13"/>
<dbReference type="FunFam" id="1.50.10.20:FF:000004">
    <property type="entry name" value="Geranylgeranyl transferase type-2 subunit beta"/>
    <property type="match status" value="1"/>
</dbReference>
<dbReference type="PANTHER" id="PTHR11774">
    <property type="entry name" value="GERANYLGERANYL TRANSFERASE TYPE BETA SUBUNIT"/>
    <property type="match status" value="1"/>
</dbReference>
<gene>
    <name evidence="16" type="primary">LOC106165859</name>
</gene>
<dbReference type="SUPFAM" id="SSF48239">
    <property type="entry name" value="Terpenoid cyclases/Protein prenyltransferases"/>
    <property type="match status" value="1"/>
</dbReference>
<evidence type="ECO:0000256" key="11">
    <source>
        <dbReference type="ARBA" id="ARBA00062019"/>
    </source>
</evidence>
<dbReference type="InParanoid" id="A0A1S3INA0"/>
<comment type="similarity">
    <text evidence="2 13">Belongs to the protein prenyltransferase subunit beta family.</text>
</comment>
<evidence type="ECO:0000256" key="2">
    <source>
        <dbReference type="ARBA" id="ARBA00010497"/>
    </source>
</evidence>
<feature type="domain" description="Prenyltransferase alpha-alpha toroid" evidence="14">
    <location>
        <begin position="18"/>
        <end position="315"/>
    </location>
</feature>
<comment type="cofactor">
    <cofactor evidence="13">
        <name>Zn(2+)</name>
        <dbReference type="ChEBI" id="CHEBI:29105"/>
    </cofactor>
    <text evidence="13">Binds 1 zinc ion per subunit.</text>
</comment>
<dbReference type="KEGG" id="lak:106165859"/>
<evidence type="ECO:0000256" key="8">
    <source>
        <dbReference type="ARBA" id="ARBA00022737"/>
    </source>
</evidence>
<evidence type="ECO:0000256" key="3">
    <source>
        <dbReference type="ARBA" id="ARBA00012656"/>
    </source>
</evidence>
<dbReference type="GO" id="GO:0004663">
    <property type="term" value="F:Rab geranylgeranyltransferase activity"/>
    <property type="evidence" value="ECO:0007669"/>
    <property type="project" value="UniProtKB-UniRule"/>
</dbReference>
<keyword evidence="15" id="KW-1185">Reference proteome</keyword>
<dbReference type="STRING" id="7574.A0A1S3INA0"/>
<evidence type="ECO:0000256" key="9">
    <source>
        <dbReference type="ARBA" id="ARBA00022833"/>
    </source>
</evidence>
<dbReference type="CDD" id="cd02894">
    <property type="entry name" value="GGTase-II"/>
    <property type="match status" value="1"/>
</dbReference>
<dbReference type="AlphaFoldDB" id="A0A1S3INA0"/>
<organism evidence="15 16">
    <name type="scientific">Lingula anatina</name>
    <name type="common">Brachiopod</name>
    <name type="synonym">Lingula unguis</name>
    <dbReference type="NCBI Taxonomy" id="7574"/>
    <lineage>
        <taxon>Eukaryota</taxon>
        <taxon>Metazoa</taxon>
        <taxon>Spiralia</taxon>
        <taxon>Lophotrochozoa</taxon>
        <taxon>Brachiopoda</taxon>
        <taxon>Linguliformea</taxon>
        <taxon>Lingulata</taxon>
        <taxon>Lingulida</taxon>
        <taxon>Linguloidea</taxon>
        <taxon>Lingulidae</taxon>
        <taxon>Lingula</taxon>
    </lineage>
</organism>
<evidence type="ECO:0000259" key="14">
    <source>
        <dbReference type="Pfam" id="PF00432"/>
    </source>
</evidence>
<dbReference type="InterPro" id="IPR008930">
    <property type="entry name" value="Terpenoid_cyclase/PrenylTrfase"/>
</dbReference>
<name>A0A1S3INA0_LINAN</name>
<dbReference type="GO" id="GO:0005968">
    <property type="term" value="C:Rab-protein geranylgeranyltransferase complex"/>
    <property type="evidence" value="ECO:0007669"/>
    <property type="project" value="UniProtKB-UniRule"/>
</dbReference>
<comment type="subunit">
    <text evidence="11">Heterotrimer composed of RABGGTA, RABGGTB and CHM; within this trimer, RABGGTA and RABGGTB form the catalytic component B, while CHM (component A) mediates peptide substrate binding. The Rab GGTase dimer (RGGT) interacts with CHM (component A) prior to Rab protein binding; the association is stabilized by geranylgeranyl pyrophosphate (GGpp). The CHM:RGGT:Rab complex is destabilized by GGpp. Interaction of RABGGTB with prenylated PTP4A2 precludes its association with RABGGTA and inhibits enzyme activity. Interacts with CHODL. Interacts with non-phosphorylated form of RAB8A; phosphorylation of RAB8A at 'Thr-72' disrupts this interaction.</text>
</comment>
<evidence type="ECO:0000256" key="1">
    <source>
        <dbReference type="ARBA" id="ARBA00002902"/>
    </source>
</evidence>
<comment type="function">
    <text evidence="1">Catalyzes the transfer of a geranylgeranyl moiety from geranylgeranyl diphosphate to both cysteines of Rab proteins with the C-terminal sequence -XXCC, -XCXC and -CCXX, such as RAB1A, RAB3A, RAB5A and RAB7A.</text>
</comment>
<dbReference type="Pfam" id="PF00432">
    <property type="entry name" value="Prenyltrans"/>
    <property type="match status" value="1"/>
</dbReference>
<dbReference type="InterPro" id="IPR026873">
    <property type="entry name" value="Ptb1"/>
</dbReference>
<reference evidence="16" key="1">
    <citation type="submission" date="2025-08" db="UniProtKB">
        <authorList>
            <consortium name="RefSeq"/>
        </authorList>
    </citation>
    <scope>IDENTIFICATION</scope>
    <source>
        <tissue evidence="16">Gonads</tissue>
    </source>
</reference>
<evidence type="ECO:0000256" key="4">
    <source>
        <dbReference type="ARBA" id="ARBA00022553"/>
    </source>
</evidence>
<evidence type="ECO:0000256" key="5">
    <source>
        <dbReference type="ARBA" id="ARBA00022602"/>
    </source>
</evidence>
<protein>
    <recommendedName>
        <fullName evidence="12 13">Geranylgeranyl transferase type-2 subunit beta</fullName>
        <ecNumber evidence="3 13">2.5.1.60</ecNumber>
    </recommendedName>
</protein>
<keyword evidence="7 13" id="KW-0479">Metal-binding</keyword>
<evidence type="ECO:0000256" key="7">
    <source>
        <dbReference type="ARBA" id="ARBA00022723"/>
    </source>
</evidence>
<dbReference type="InterPro" id="IPR045089">
    <property type="entry name" value="PGGT1B-like"/>
</dbReference>
<evidence type="ECO:0000256" key="12">
    <source>
        <dbReference type="ARBA" id="ARBA00069127"/>
    </source>
</evidence>
<evidence type="ECO:0000256" key="10">
    <source>
        <dbReference type="ARBA" id="ARBA00047658"/>
    </source>
</evidence>
<comment type="catalytic activity">
    <reaction evidence="10 13">
        <text>geranylgeranyl diphosphate + L-cysteinyl-[protein] = S-geranylgeranyl-L-cysteinyl-[protein] + diphosphate</text>
        <dbReference type="Rhea" id="RHEA:21240"/>
        <dbReference type="Rhea" id="RHEA-COMP:10131"/>
        <dbReference type="Rhea" id="RHEA-COMP:11537"/>
        <dbReference type="ChEBI" id="CHEBI:29950"/>
        <dbReference type="ChEBI" id="CHEBI:33019"/>
        <dbReference type="ChEBI" id="CHEBI:57533"/>
        <dbReference type="ChEBI" id="CHEBI:86021"/>
        <dbReference type="EC" id="2.5.1.60"/>
    </reaction>
</comment>
<dbReference type="Proteomes" id="UP000085678">
    <property type="component" value="Unplaced"/>
</dbReference>
<evidence type="ECO:0000256" key="13">
    <source>
        <dbReference type="RuleBase" id="RU365076"/>
    </source>
</evidence>
<keyword evidence="6 13" id="KW-0808">Transferase</keyword>
<dbReference type="GeneID" id="106165859"/>
<evidence type="ECO:0000313" key="15">
    <source>
        <dbReference type="Proteomes" id="UP000085678"/>
    </source>
</evidence>
<dbReference type="RefSeq" id="XP_013399677.1">
    <property type="nucleotide sequence ID" value="XM_013544223.2"/>
</dbReference>
<dbReference type="FunCoup" id="A0A1S3INA0">
    <property type="interactions" value="652"/>
</dbReference>
<accession>A0A1S3INA0</accession>
<dbReference type="PANTHER" id="PTHR11774:SF11">
    <property type="entry name" value="GERANYLGERANYL TRANSFERASE TYPE-2 SUBUNIT BETA"/>
    <property type="match status" value="1"/>
</dbReference>
<sequence>MGTPVKDVELKDSAPQNLLLDKHVAYIEAYSAKKDEYEYVMTEYLRMSGIYWGLTVMDLMGSLDRMSREEVLDFVKGCQHECGGFGASIGHDPHLLYTLSAVQILSLYDGVSSVNVEKIIEFVSSLQQPDGSFYGDKWGEVDTRFSFCAVACLALLKKIDAINVDKAVNYVLSCMNFDGGFGCRPGSESHSGQIYCCVGMLSILNRLHHVQADMLGWWLCERQLPSGGLNGRPEKLPDVCYSWWVLASLKIIGRLHWIDRDKLVRFILACQDEETGGFADRPGDMVDPFHTLFGIAGLSLLGERQIRGVNPVFCMPEDVIKRIGVSMQLL</sequence>
<dbReference type="GO" id="GO:0046872">
    <property type="term" value="F:metal ion binding"/>
    <property type="evidence" value="ECO:0007669"/>
    <property type="project" value="UniProtKB-KW"/>
</dbReference>
<dbReference type="Gene3D" id="1.50.10.20">
    <property type="match status" value="1"/>
</dbReference>
<keyword evidence="9 13" id="KW-0862">Zinc</keyword>
<dbReference type="InterPro" id="IPR001330">
    <property type="entry name" value="Prenyltrans"/>
</dbReference>
<evidence type="ECO:0000256" key="6">
    <source>
        <dbReference type="ARBA" id="ARBA00022679"/>
    </source>
</evidence>